<feature type="domain" description="Response regulatory" evidence="3">
    <location>
        <begin position="4"/>
        <end position="120"/>
    </location>
</feature>
<keyword evidence="5" id="KW-1185">Reference proteome</keyword>
<dbReference type="InterPro" id="IPR050595">
    <property type="entry name" value="Bact_response_regulator"/>
</dbReference>
<dbReference type="Proteomes" id="UP000612362">
    <property type="component" value="Unassembled WGS sequence"/>
</dbReference>
<dbReference type="Pfam" id="PF00072">
    <property type="entry name" value="Response_reg"/>
    <property type="match status" value="1"/>
</dbReference>
<proteinExistence type="predicted"/>
<accession>A0A8J3MSL3</accession>
<name>A0A8J3MSL3_9CHLR</name>
<dbReference type="PROSITE" id="PS50110">
    <property type="entry name" value="RESPONSE_REGULATORY"/>
    <property type="match status" value="1"/>
</dbReference>
<evidence type="ECO:0000259" key="3">
    <source>
        <dbReference type="PROSITE" id="PS50110"/>
    </source>
</evidence>
<gene>
    <name evidence="4" type="ORF">KSX_53500</name>
</gene>
<keyword evidence="1 2" id="KW-0597">Phosphoprotein</keyword>
<evidence type="ECO:0000256" key="1">
    <source>
        <dbReference type="ARBA" id="ARBA00022553"/>
    </source>
</evidence>
<evidence type="ECO:0000256" key="2">
    <source>
        <dbReference type="PROSITE-ProRule" id="PRU00169"/>
    </source>
</evidence>
<dbReference type="SMART" id="SM00448">
    <property type="entry name" value="REC"/>
    <property type="match status" value="1"/>
</dbReference>
<dbReference type="PANTHER" id="PTHR44591:SF3">
    <property type="entry name" value="RESPONSE REGULATORY DOMAIN-CONTAINING PROTEIN"/>
    <property type="match status" value="1"/>
</dbReference>
<sequence>MSKSILVVDDNWVTRSTLQEALEDEGYEVDTASDGLIAWKKLTLHLACYGVILLDLTMPRMGGLQLVEAFQAQEEPITRLVIAMSADCHALQQAKALGIRHILPKPFDLEIALALIATCFD</sequence>
<evidence type="ECO:0000313" key="5">
    <source>
        <dbReference type="Proteomes" id="UP000612362"/>
    </source>
</evidence>
<dbReference type="InterPro" id="IPR011006">
    <property type="entry name" value="CheY-like_superfamily"/>
</dbReference>
<feature type="modified residue" description="4-aspartylphosphate" evidence="2">
    <location>
        <position position="55"/>
    </location>
</feature>
<protein>
    <submittedName>
        <fullName evidence="4">Response regulator</fullName>
    </submittedName>
</protein>
<dbReference type="InterPro" id="IPR001789">
    <property type="entry name" value="Sig_transdc_resp-reg_receiver"/>
</dbReference>
<reference evidence="4" key="1">
    <citation type="submission" date="2020-10" db="EMBL/GenBank/DDBJ databases">
        <title>Taxonomic study of unclassified bacteria belonging to the class Ktedonobacteria.</title>
        <authorList>
            <person name="Yabe S."/>
            <person name="Wang C.M."/>
            <person name="Zheng Y."/>
            <person name="Sakai Y."/>
            <person name="Cavaletti L."/>
            <person name="Monciardini P."/>
            <person name="Donadio S."/>
        </authorList>
    </citation>
    <scope>NUCLEOTIDE SEQUENCE</scope>
    <source>
        <strain evidence="4">SOSP1-1</strain>
    </source>
</reference>
<dbReference type="CDD" id="cd17546">
    <property type="entry name" value="REC_hyHK_CKI1_RcsC-like"/>
    <property type="match status" value="1"/>
</dbReference>
<dbReference type="AlphaFoldDB" id="A0A8J3MSL3"/>
<organism evidence="4 5">
    <name type="scientific">Ktedonospora formicarum</name>
    <dbReference type="NCBI Taxonomy" id="2778364"/>
    <lineage>
        <taxon>Bacteria</taxon>
        <taxon>Bacillati</taxon>
        <taxon>Chloroflexota</taxon>
        <taxon>Ktedonobacteria</taxon>
        <taxon>Ktedonobacterales</taxon>
        <taxon>Ktedonobacteraceae</taxon>
        <taxon>Ktedonospora</taxon>
    </lineage>
</organism>
<dbReference type="GO" id="GO:0000160">
    <property type="term" value="P:phosphorelay signal transduction system"/>
    <property type="evidence" value="ECO:0007669"/>
    <property type="project" value="InterPro"/>
</dbReference>
<dbReference type="RefSeq" id="WP_220196474.1">
    <property type="nucleotide sequence ID" value="NZ_BNJF01000002.1"/>
</dbReference>
<dbReference type="EMBL" id="BNJF01000002">
    <property type="protein sequence ID" value="GHO47187.1"/>
    <property type="molecule type" value="Genomic_DNA"/>
</dbReference>
<comment type="caution">
    <text evidence="4">The sequence shown here is derived from an EMBL/GenBank/DDBJ whole genome shotgun (WGS) entry which is preliminary data.</text>
</comment>
<dbReference type="Gene3D" id="3.40.50.2300">
    <property type="match status" value="1"/>
</dbReference>
<dbReference type="PANTHER" id="PTHR44591">
    <property type="entry name" value="STRESS RESPONSE REGULATOR PROTEIN 1"/>
    <property type="match status" value="1"/>
</dbReference>
<dbReference type="SUPFAM" id="SSF52172">
    <property type="entry name" value="CheY-like"/>
    <property type="match status" value="1"/>
</dbReference>
<evidence type="ECO:0000313" key="4">
    <source>
        <dbReference type="EMBL" id="GHO47187.1"/>
    </source>
</evidence>